<keyword evidence="2" id="KW-1185">Reference proteome</keyword>
<evidence type="ECO:0000313" key="2">
    <source>
        <dbReference type="Proteomes" id="UP001642483"/>
    </source>
</evidence>
<evidence type="ECO:0000313" key="1">
    <source>
        <dbReference type="EMBL" id="CAK8686747.1"/>
    </source>
</evidence>
<reference evidence="1 2" key="1">
    <citation type="submission" date="2024-02" db="EMBL/GenBank/DDBJ databases">
        <authorList>
            <person name="Daric V."/>
            <person name="Darras S."/>
        </authorList>
    </citation>
    <scope>NUCLEOTIDE SEQUENCE [LARGE SCALE GENOMIC DNA]</scope>
</reference>
<sequence>MKEAAYHGCSKIGDRAFQSSEDGTHSGMHPSLRLTKYQLLAIVDVPDKEDFIM</sequence>
<protein>
    <submittedName>
        <fullName evidence="1">Uncharacterized protein</fullName>
    </submittedName>
</protein>
<accession>A0ABP0G4K3</accession>
<name>A0ABP0G4K3_CLALP</name>
<comment type="caution">
    <text evidence="1">The sequence shown here is derived from an EMBL/GenBank/DDBJ whole genome shotgun (WGS) entry which is preliminary data.</text>
</comment>
<proteinExistence type="predicted"/>
<dbReference type="EMBL" id="CAWYQH010000103">
    <property type="protein sequence ID" value="CAK8686747.1"/>
    <property type="molecule type" value="Genomic_DNA"/>
</dbReference>
<organism evidence="1 2">
    <name type="scientific">Clavelina lepadiformis</name>
    <name type="common">Light-bulb sea squirt</name>
    <name type="synonym">Ascidia lepadiformis</name>
    <dbReference type="NCBI Taxonomy" id="159417"/>
    <lineage>
        <taxon>Eukaryota</taxon>
        <taxon>Metazoa</taxon>
        <taxon>Chordata</taxon>
        <taxon>Tunicata</taxon>
        <taxon>Ascidiacea</taxon>
        <taxon>Aplousobranchia</taxon>
        <taxon>Clavelinidae</taxon>
        <taxon>Clavelina</taxon>
    </lineage>
</organism>
<gene>
    <name evidence="1" type="ORF">CVLEPA_LOCUS18671</name>
</gene>
<dbReference type="Proteomes" id="UP001642483">
    <property type="component" value="Unassembled WGS sequence"/>
</dbReference>